<dbReference type="SUPFAM" id="SSF53335">
    <property type="entry name" value="S-adenosyl-L-methionine-dependent methyltransferases"/>
    <property type="match status" value="1"/>
</dbReference>
<sequence>MWKVPPVAEKLKAKAKAEGLWNLFLLKESDPEGHYGAGFTNVEYAFMCEEMGRSMAAPLVFNCSASDTGNMEVLVKYGTEEQKRQWLTPLLNGEMRLLPRDATNIQSSIVRDGNQYVINGRKWWTSGAMHPDCKLCIFMGKTNPDAPKHKQQSMILVPMDTPGVTIVRPLTVFGYLDQPAGHAEVLFKDVRVPASNMLLGEGRGFEIAQGRLGPGRIHHCMRLIGHAERALELMLDRTQNRVAFGKPLAAQGTIQSDIAESRIEIEQTRLLVLKAAHMMDVYGNKVAAPEIAMIKVSGPNMALRVLDRAIQVIYYKFILDNQYIFADKNIVDIGSGCGASAIACKMIGARSVIANDIDKVAIGAINLNAAANQTEVSVSSENLIGSVDSNWNIVLLGDMFYDRHFVDMVSDWIPKLSNNNISVYVGDPGRLPLINHPLSSKLEIVFKCELPEECLKGNNGMNSGYVWKYKP</sequence>
<evidence type="ECO:0000313" key="10">
    <source>
        <dbReference type="EMBL" id="CAG2206169.1"/>
    </source>
</evidence>
<dbReference type="Pfam" id="PF00441">
    <property type="entry name" value="Acyl-CoA_dh_1"/>
    <property type="match status" value="1"/>
</dbReference>
<dbReference type="InterPro" id="IPR037069">
    <property type="entry name" value="AcylCoA_DH/ox_N_sf"/>
</dbReference>
<dbReference type="CDD" id="cd02440">
    <property type="entry name" value="AdoMet_MTases"/>
    <property type="match status" value="1"/>
</dbReference>
<dbReference type="GO" id="GO:0050660">
    <property type="term" value="F:flavin adenine dinucleotide binding"/>
    <property type="evidence" value="ECO:0007669"/>
    <property type="project" value="InterPro"/>
</dbReference>
<dbReference type="InterPro" id="IPR046373">
    <property type="entry name" value="Acyl-CoA_Oxase/DH_mid-dom_sf"/>
</dbReference>
<comment type="similarity">
    <text evidence="2 6">Belongs to the acyl-CoA dehydrogenase family.</text>
</comment>
<evidence type="ECO:0000259" key="8">
    <source>
        <dbReference type="Pfam" id="PF02770"/>
    </source>
</evidence>
<feature type="domain" description="Acyl-CoA dehydrogenase/oxidase C-terminal" evidence="7">
    <location>
        <begin position="202"/>
        <end position="313"/>
    </location>
</feature>
<dbReference type="Gene3D" id="2.40.110.10">
    <property type="entry name" value="Butyryl-CoA Dehydrogenase, subunit A, domain 2"/>
    <property type="match status" value="1"/>
</dbReference>
<comment type="caution">
    <text evidence="10">The sequence shown here is derived from an EMBL/GenBank/DDBJ whole genome shotgun (WGS) entry which is preliminary data.</text>
</comment>
<dbReference type="Gene3D" id="3.40.50.150">
    <property type="entry name" value="Vaccinia Virus protein VP39"/>
    <property type="match status" value="1"/>
</dbReference>
<evidence type="ECO:0000256" key="6">
    <source>
        <dbReference type="RuleBase" id="RU362125"/>
    </source>
</evidence>
<dbReference type="InterPro" id="IPR006091">
    <property type="entry name" value="Acyl-CoA_Oxase/DH_mid-dom"/>
</dbReference>
<dbReference type="SUPFAM" id="SSF56645">
    <property type="entry name" value="Acyl-CoA dehydrogenase NM domain-like"/>
    <property type="match status" value="1"/>
</dbReference>
<dbReference type="Gene3D" id="1.10.540.10">
    <property type="entry name" value="Acyl-CoA dehydrogenase/oxidase, N-terminal domain"/>
    <property type="match status" value="1"/>
</dbReference>
<dbReference type="GO" id="GO:0003995">
    <property type="term" value="F:acyl-CoA dehydrogenase activity"/>
    <property type="evidence" value="ECO:0007669"/>
    <property type="project" value="TreeGrafter"/>
</dbReference>
<gene>
    <name evidence="10" type="ORF">MEDL_20512</name>
</gene>
<dbReference type="FunFam" id="2.40.110.10:FF:000002">
    <property type="entry name" value="Acyl-CoA dehydrogenase fadE12"/>
    <property type="match status" value="1"/>
</dbReference>
<dbReference type="InterPro" id="IPR029063">
    <property type="entry name" value="SAM-dependent_MTases_sf"/>
</dbReference>
<accession>A0A8S3RMB1</accession>
<evidence type="ECO:0000256" key="3">
    <source>
        <dbReference type="ARBA" id="ARBA00022630"/>
    </source>
</evidence>
<evidence type="ECO:0000256" key="4">
    <source>
        <dbReference type="ARBA" id="ARBA00022827"/>
    </source>
</evidence>
<evidence type="ECO:0000313" key="11">
    <source>
        <dbReference type="Proteomes" id="UP000683360"/>
    </source>
</evidence>
<dbReference type="InterPro" id="IPR036250">
    <property type="entry name" value="AcylCo_DH-like_C"/>
</dbReference>
<dbReference type="InterPro" id="IPR050741">
    <property type="entry name" value="Acyl-CoA_dehydrogenase"/>
</dbReference>
<organism evidence="10 11">
    <name type="scientific">Mytilus edulis</name>
    <name type="common">Blue mussel</name>
    <dbReference type="NCBI Taxonomy" id="6550"/>
    <lineage>
        <taxon>Eukaryota</taxon>
        <taxon>Metazoa</taxon>
        <taxon>Spiralia</taxon>
        <taxon>Lophotrochozoa</taxon>
        <taxon>Mollusca</taxon>
        <taxon>Bivalvia</taxon>
        <taxon>Autobranchia</taxon>
        <taxon>Pteriomorphia</taxon>
        <taxon>Mytilida</taxon>
        <taxon>Mytiloidea</taxon>
        <taxon>Mytilidae</taxon>
        <taxon>Mytilinae</taxon>
        <taxon>Mytilus</taxon>
    </lineage>
</organism>
<keyword evidence="3 6" id="KW-0285">Flavoprotein</keyword>
<dbReference type="InterPro" id="IPR009075">
    <property type="entry name" value="AcylCo_DH/oxidase_C"/>
</dbReference>
<dbReference type="SUPFAM" id="SSF47203">
    <property type="entry name" value="Acyl-CoA dehydrogenase C-terminal domain-like"/>
    <property type="match status" value="1"/>
</dbReference>
<evidence type="ECO:0000259" key="7">
    <source>
        <dbReference type="Pfam" id="PF00441"/>
    </source>
</evidence>
<dbReference type="Gene3D" id="1.20.140.10">
    <property type="entry name" value="Butyryl-CoA Dehydrogenase, subunit A, domain 3"/>
    <property type="match status" value="1"/>
</dbReference>
<dbReference type="InterPro" id="IPR013786">
    <property type="entry name" value="AcylCoA_DH/ox_N"/>
</dbReference>
<proteinExistence type="inferred from homology"/>
<dbReference type="Proteomes" id="UP000683360">
    <property type="component" value="Unassembled WGS sequence"/>
</dbReference>
<dbReference type="GO" id="GO:0005739">
    <property type="term" value="C:mitochondrion"/>
    <property type="evidence" value="ECO:0007669"/>
    <property type="project" value="TreeGrafter"/>
</dbReference>
<evidence type="ECO:0000256" key="5">
    <source>
        <dbReference type="ARBA" id="ARBA00023002"/>
    </source>
</evidence>
<dbReference type="Pfam" id="PF02771">
    <property type="entry name" value="Acyl-CoA_dh_N"/>
    <property type="match status" value="1"/>
</dbReference>
<evidence type="ECO:0000256" key="2">
    <source>
        <dbReference type="ARBA" id="ARBA00009347"/>
    </source>
</evidence>
<comment type="cofactor">
    <cofactor evidence="1 6">
        <name>FAD</name>
        <dbReference type="ChEBI" id="CHEBI:57692"/>
    </cofactor>
</comment>
<feature type="domain" description="Acyl-CoA dehydrogenase/oxidase N-terminal" evidence="9">
    <location>
        <begin position="29"/>
        <end position="94"/>
    </location>
</feature>
<evidence type="ECO:0000259" key="9">
    <source>
        <dbReference type="Pfam" id="PF02771"/>
    </source>
</evidence>
<dbReference type="AlphaFoldDB" id="A0A8S3RMB1"/>
<feature type="domain" description="Acyl-CoA oxidase/dehydrogenase middle" evidence="8">
    <location>
        <begin position="101"/>
        <end position="190"/>
    </location>
</feature>
<name>A0A8S3RMB1_MYTED</name>
<dbReference type="PANTHER" id="PTHR48083:SF35">
    <property type="entry name" value="ACYL-COA DEHYDROGENASE FAMILY MEMBER 10"/>
    <property type="match status" value="1"/>
</dbReference>
<dbReference type="EMBL" id="CAJPWZ010001043">
    <property type="protein sequence ID" value="CAG2206169.1"/>
    <property type="molecule type" value="Genomic_DNA"/>
</dbReference>
<dbReference type="Pfam" id="PF06325">
    <property type="entry name" value="PrmA"/>
    <property type="match status" value="1"/>
</dbReference>
<protein>
    <submittedName>
        <fullName evidence="10">ACAD10</fullName>
    </submittedName>
</protein>
<dbReference type="InterPro" id="IPR009100">
    <property type="entry name" value="AcylCoA_DH/oxidase_NM_dom_sf"/>
</dbReference>
<keyword evidence="11" id="KW-1185">Reference proteome</keyword>
<dbReference type="OrthoDB" id="434771at2759"/>
<keyword evidence="4 6" id="KW-0274">FAD</keyword>
<evidence type="ECO:0000256" key="1">
    <source>
        <dbReference type="ARBA" id="ARBA00001974"/>
    </source>
</evidence>
<dbReference type="PANTHER" id="PTHR48083">
    <property type="entry name" value="MEDIUM-CHAIN SPECIFIC ACYL-COA DEHYDROGENASE, MITOCHONDRIAL-RELATED"/>
    <property type="match status" value="1"/>
</dbReference>
<dbReference type="Pfam" id="PF02770">
    <property type="entry name" value="Acyl-CoA_dh_M"/>
    <property type="match status" value="1"/>
</dbReference>
<keyword evidence="5 6" id="KW-0560">Oxidoreductase</keyword>
<reference evidence="10" key="1">
    <citation type="submission" date="2021-03" db="EMBL/GenBank/DDBJ databases">
        <authorList>
            <person name="Bekaert M."/>
        </authorList>
    </citation>
    <scope>NUCLEOTIDE SEQUENCE</scope>
</reference>
<dbReference type="GO" id="GO:0033539">
    <property type="term" value="P:fatty acid beta-oxidation using acyl-CoA dehydrogenase"/>
    <property type="evidence" value="ECO:0007669"/>
    <property type="project" value="TreeGrafter"/>
</dbReference>